<name>V4J8E2_PSEL2</name>
<evidence type="ECO:0000313" key="3">
    <source>
        <dbReference type="Proteomes" id="UP000017820"/>
    </source>
</evidence>
<evidence type="ECO:0000256" key="1">
    <source>
        <dbReference type="SAM" id="SignalP"/>
    </source>
</evidence>
<accession>V4J8E2</accession>
<dbReference type="Proteomes" id="UP000017820">
    <property type="component" value="Unassembled WGS sequence"/>
</dbReference>
<comment type="caution">
    <text evidence="2">The sequence shown here is derived from an EMBL/GenBank/DDBJ whole genome shotgun (WGS) entry which is preliminary data.</text>
</comment>
<dbReference type="AlphaFoldDB" id="V4J8E2"/>
<organism evidence="2 3">
    <name type="scientific">Pseudoalteromonas luteoviolacea (strain 2ta16)</name>
    <dbReference type="NCBI Taxonomy" id="1353533"/>
    <lineage>
        <taxon>Bacteria</taxon>
        <taxon>Pseudomonadati</taxon>
        <taxon>Pseudomonadota</taxon>
        <taxon>Gammaproteobacteria</taxon>
        <taxon>Alteromonadales</taxon>
        <taxon>Pseudoalteromonadaceae</taxon>
        <taxon>Pseudoalteromonas</taxon>
    </lineage>
</organism>
<evidence type="ECO:0000313" key="2">
    <source>
        <dbReference type="EMBL" id="ESP91507.1"/>
    </source>
</evidence>
<sequence>MKISLCTLVFSIFFSLGVLACPVPPPGYGLTHAELVQKTPTIVLAKTIKITDKVVVFEVIENIKGQTEKEFFWRRSRIPKSVKHISTDFNRHIEPAFWSSSILVRRAPVSKGGMCNIAFTYELGEVYLVFRESWGHAHSNEIIKSKDDKWLAFVKESVVIGS</sequence>
<protein>
    <submittedName>
        <fullName evidence="2">Uncharacterized protein</fullName>
    </submittedName>
</protein>
<keyword evidence="1" id="KW-0732">Signal</keyword>
<reference evidence="2 3" key="1">
    <citation type="submission" date="2013-07" db="EMBL/GenBank/DDBJ databases">
        <title>Draft genome sequence of Pseudoalteromonas luteoviolacea 2ta16.</title>
        <authorList>
            <person name="Allen E.E."/>
            <person name="Azam F."/>
            <person name="Podell S."/>
        </authorList>
    </citation>
    <scope>NUCLEOTIDE SEQUENCE [LARGE SCALE GENOMIC DNA]</scope>
    <source>
        <strain evidence="2 3">2ta16</strain>
    </source>
</reference>
<proteinExistence type="predicted"/>
<gene>
    <name evidence="2" type="ORF">PL2TA16_00306</name>
</gene>
<feature type="signal peptide" evidence="1">
    <location>
        <begin position="1"/>
        <end position="20"/>
    </location>
</feature>
<dbReference type="PROSITE" id="PS51257">
    <property type="entry name" value="PROKAR_LIPOPROTEIN"/>
    <property type="match status" value="1"/>
</dbReference>
<dbReference type="EMBL" id="AUSV01000113">
    <property type="protein sequence ID" value="ESP91507.1"/>
    <property type="molecule type" value="Genomic_DNA"/>
</dbReference>
<feature type="chain" id="PRO_5004718908" evidence="1">
    <location>
        <begin position="21"/>
        <end position="162"/>
    </location>
</feature>